<evidence type="ECO:0000313" key="1">
    <source>
        <dbReference type="EMBL" id="MBB6512750.1"/>
    </source>
</evidence>
<sequence>MKEFNMKEHGFTMNTEFGELAISADTEYGFRPFELMIASIVGCSSAALRVVLTKMRIDFENIKVFTTIERNETQANRIEKIHLHFVIQGEELREEKIERAISIARKNCGMIQSVQDSILVTESFEVT</sequence>
<organism evidence="1 2">
    <name type="scientific">Gracilibacillus halotolerans</name>
    <dbReference type="NCBI Taxonomy" id="74386"/>
    <lineage>
        <taxon>Bacteria</taxon>
        <taxon>Bacillati</taxon>
        <taxon>Bacillota</taxon>
        <taxon>Bacilli</taxon>
        <taxon>Bacillales</taxon>
        <taxon>Bacillaceae</taxon>
        <taxon>Gracilibacillus</taxon>
    </lineage>
</organism>
<dbReference type="InterPro" id="IPR003718">
    <property type="entry name" value="OsmC/Ohr_fam"/>
</dbReference>
<dbReference type="Gene3D" id="3.30.300.20">
    <property type="match status" value="1"/>
</dbReference>
<dbReference type="InterPro" id="IPR036102">
    <property type="entry name" value="OsmC/Ohrsf"/>
</dbReference>
<dbReference type="PANTHER" id="PTHR34352:SF1">
    <property type="entry name" value="PROTEIN YHFA"/>
    <property type="match status" value="1"/>
</dbReference>
<dbReference type="PANTHER" id="PTHR34352">
    <property type="entry name" value="PROTEIN YHFA"/>
    <property type="match status" value="1"/>
</dbReference>
<evidence type="ECO:0000313" key="2">
    <source>
        <dbReference type="Proteomes" id="UP000572212"/>
    </source>
</evidence>
<dbReference type="InterPro" id="IPR015946">
    <property type="entry name" value="KH_dom-like_a/b"/>
</dbReference>
<dbReference type="RefSeq" id="WP_184246583.1">
    <property type="nucleotide sequence ID" value="NZ_BAAACU010000028.1"/>
</dbReference>
<protein>
    <submittedName>
        <fullName evidence="1">Putative OsmC-like protein</fullName>
    </submittedName>
</protein>
<reference evidence="1 2" key="1">
    <citation type="submission" date="2020-08" db="EMBL/GenBank/DDBJ databases">
        <title>Genomic Encyclopedia of Type Strains, Phase IV (KMG-IV): sequencing the most valuable type-strain genomes for metagenomic binning, comparative biology and taxonomic classification.</title>
        <authorList>
            <person name="Goeker M."/>
        </authorList>
    </citation>
    <scope>NUCLEOTIDE SEQUENCE [LARGE SCALE GENOMIC DNA]</scope>
    <source>
        <strain evidence="1 2">DSM 11805</strain>
    </source>
</reference>
<dbReference type="SUPFAM" id="SSF82784">
    <property type="entry name" value="OsmC-like"/>
    <property type="match status" value="1"/>
</dbReference>
<accession>A0A841RFA9</accession>
<gene>
    <name evidence="1" type="ORF">GGQ92_001536</name>
</gene>
<dbReference type="AlphaFoldDB" id="A0A841RFA9"/>
<dbReference type="EMBL" id="JACHON010000004">
    <property type="protein sequence ID" value="MBB6512750.1"/>
    <property type="molecule type" value="Genomic_DNA"/>
</dbReference>
<keyword evidence="2" id="KW-1185">Reference proteome</keyword>
<proteinExistence type="predicted"/>
<comment type="caution">
    <text evidence="1">The sequence shown here is derived from an EMBL/GenBank/DDBJ whole genome shotgun (WGS) entry which is preliminary data.</text>
</comment>
<name>A0A841RFA9_9BACI</name>
<dbReference type="Proteomes" id="UP000572212">
    <property type="component" value="Unassembled WGS sequence"/>
</dbReference>
<dbReference type="Pfam" id="PF02566">
    <property type="entry name" value="OsmC"/>
    <property type="match status" value="1"/>
</dbReference>